<evidence type="ECO:0000256" key="7">
    <source>
        <dbReference type="SAM" id="Phobius"/>
    </source>
</evidence>
<evidence type="ECO:0000256" key="3">
    <source>
        <dbReference type="ARBA" id="ARBA00022692"/>
    </source>
</evidence>
<name>A0A5K7XBY3_9BACT</name>
<keyword evidence="5 7" id="KW-0472">Membrane</keyword>
<gene>
    <name evidence="9" type="ORF">PLANPX_3074</name>
</gene>
<dbReference type="PANTHER" id="PTHR30625">
    <property type="entry name" value="PROTEIN TOLQ"/>
    <property type="match status" value="1"/>
</dbReference>
<keyword evidence="4 7" id="KW-1133">Transmembrane helix</keyword>
<keyword evidence="3 7" id="KW-0812">Transmembrane</keyword>
<feature type="transmembrane region" description="Helical" evidence="7">
    <location>
        <begin position="162"/>
        <end position="181"/>
    </location>
</feature>
<keyword evidence="10" id="KW-1185">Reference proteome</keyword>
<keyword evidence="6" id="KW-0653">Protein transport</keyword>
<evidence type="ECO:0000256" key="2">
    <source>
        <dbReference type="ARBA" id="ARBA00022475"/>
    </source>
</evidence>
<proteinExistence type="inferred from homology"/>
<dbReference type="RefSeq" id="WP_152099219.1">
    <property type="nucleotide sequence ID" value="NZ_AP021861.1"/>
</dbReference>
<evidence type="ECO:0000259" key="8">
    <source>
        <dbReference type="Pfam" id="PF01618"/>
    </source>
</evidence>
<dbReference type="PANTHER" id="PTHR30625:SF17">
    <property type="entry name" value="TOLQ-RELATED"/>
    <property type="match status" value="1"/>
</dbReference>
<evidence type="ECO:0000256" key="1">
    <source>
        <dbReference type="ARBA" id="ARBA00004651"/>
    </source>
</evidence>
<dbReference type="KEGG" id="lpav:PLANPX_3074"/>
<sequence length="210" mass="23413">MNVANSFASVLEDWCYGFLALNFFWGLYHLVLGFRRIKQLSFKTHDDQAELMDELLPLIEARQYDAVEEMCAEDSRALPQLAYMAVANRDLNETQLRQLVAEVVQRDIVGDLEYRSRWIATVIKSGPLLGLFGTVLGMMAAFGRIGTGAKIQPSEIAGEISIALICTAMGLLTAIPFNFLMASLNNRIRKFQDALGAGLVRILDALKHRS</sequence>
<keyword evidence="2" id="KW-1003">Cell membrane</keyword>
<comment type="similarity">
    <text evidence="6">Belongs to the exbB/tolQ family.</text>
</comment>
<feature type="domain" description="MotA/TolQ/ExbB proton channel" evidence="8">
    <location>
        <begin position="94"/>
        <end position="192"/>
    </location>
</feature>
<dbReference type="GO" id="GO:0005886">
    <property type="term" value="C:plasma membrane"/>
    <property type="evidence" value="ECO:0007669"/>
    <property type="project" value="UniProtKB-SubCell"/>
</dbReference>
<evidence type="ECO:0000313" key="10">
    <source>
        <dbReference type="Proteomes" id="UP000326837"/>
    </source>
</evidence>
<dbReference type="AlphaFoldDB" id="A0A5K7XBY3"/>
<evidence type="ECO:0000256" key="4">
    <source>
        <dbReference type="ARBA" id="ARBA00022989"/>
    </source>
</evidence>
<dbReference type="Proteomes" id="UP000326837">
    <property type="component" value="Chromosome"/>
</dbReference>
<accession>A0A5K7XBY3</accession>
<feature type="transmembrane region" description="Helical" evidence="7">
    <location>
        <begin position="122"/>
        <end position="142"/>
    </location>
</feature>
<dbReference type="InterPro" id="IPR002898">
    <property type="entry name" value="MotA_ExbB_proton_chnl"/>
</dbReference>
<dbReference type="EMBL" id="AP021861">
    <property type="protein sequence ID" value="BBO33462.1"/>
    <property type="molecule type" value="Genomic_DNA"/>
</dbReference>
<evidence type="ECO:0000313" key="9">
    <source>
        <dbReference type="EMBL" id="BBO33462.1"/>
    </source>
</evidence>
<organism evidence="9 10">
    <name type="scientific">Lacipirellula parvula</name>
    <dbReference type="NCBI Taxonomy" id="2650471"/>
    <lineage>
        <taxon>Bacteria</taxon>
        <taxon>Pseudomonadati</taxon>
        <taxon>Planctomycetota</taxon>
        <taxon>Planctomycetia</taxon>
        <taxon>Pirellulales</taxon>
        <taxon>Lacipirellulaceae</taxon>
        <taxon>Lacipirellula</taxon>
    </lineage>
</organism>
<protein>
    <recommendedName>
        <fullName evidence="8">MotA/TolQ/ExbB proton channel domain-containing protein</fullName>
    </recommendedName>
</protein>
<dbReference type="Pfam" id="PF01618">
    <property type="entry name" value="MotA_ExbB"/>
    <property type="match status" value="1"/>
</dbReference>
<feature type="transmembrane region" description="Helical" evidence="7">
    <location>
        <begin position="16"/>
        <end position="34"/>
    </location>
</feature>
<dbReference type="GO" id="GO:0017038">
    <property type="term" value="P:protein import"/>
    <property type="evidence" value="ECO:0007669"/>
    <property type="project" value="TreeGrafter"/>
</dbReference>
<evidence type="ECO:0000256" key="6">
    <source>
        <dbReference type="RuleBase" id="RU004057"/>
    </source>
</evidence>
<dbReference type="InterPro" id="IPR050790">
    <property type="entry name" value="ExbB/TolQ_transport"/>
</dbReference>
<keyword evidence="6" id="KW-0813">Transport</keyword>
<evidence type="ECO:0000256" key="5">
    <source>
        <dbReference type="ARBA" id="ARBA00023136"/>
    </source>
</evidence>
<comment type="subcellular location">
    <subcellularLocation>
        <location evidence="1">Cell membrane</location>
        <topology evidence="1">Multi-pass membrane protein</topology>
    </subcellularLocation>
    <subcellularLocation>
        <location evidence="6">Membrane</location>
        <topology evidence="6">Multi-pass membrane protein</topology>
    </subcellularLocation>
</comment>
<reference evidence="10" key="1">
    <citation type="submission" date="2019-10" db="EMBL/GenBank/DDBJ databases">
        <title>Lacipirellula parvula gen. nov., sp. nov., representing a lineage of planctomycetes widespread in freshwater anoxic habitats, and description of the family Lacipirellulaceae.</title>
        <authorList>
            <person name="Dedysh S.N."/>
            <person name="Kulichevskaya I.S."/>
            <person name="Beletsky A.V."/>
            <person name="Rakitin A.L."/>
            <person name="Mardanov A.V."/>
            <person name="Ivanova A.A."/>
            <person name="Saltykova V.X."/>
            <person name="Rijpstra W.I.C."/>
            <person name="Sinninghe Damste J.S."/>
            <person name="Ravin N.V."/>
        </authorList>
    </citation>
    <scope>NUCLEOTIDE SEQUENCE [LARGE SCALE GENOMIC DNA]</scope>
    <source>
        <strain evidence="10">PX69</strain>
    </source>
</reference>